<feature type="compositionally biased region" description="Polar residues" evidence="1">
    <location>
        <begin position="502"/>
        <end position="515"/>
    </location>
</feature>
<feature type="region of interest" description="Disordered" evidence="1">
    <location>
        <begin position="772"/>
        <end position="806"/>
    </location>
</feature>
<feature type="region of interest" description="Disordered" evidence="1">
    <location>
        <begin position="371"/>
        <end position="463"/>
    </location>
</feature>
<feature type="compositionally biased region" description="Basic residues" evidence="1">
    <location>
        <begin position="586"/>
        <end position="595"/>
    </location>
</feature>
<feature type="transmembrane region" description="Helical" evidence="2">
    <location>
        <begin position="216"/>
        <end position="237"/>
    </location>
</feature>
<accession>A0AAW0YND3</accession>
<evidence type="ECO:0008006" key="5">
    <source>
        <dbReference type="Google" id="ProtNLM"/>
    </source>
</evidence>
<protein>
    <recommendedName>
        <fullName evidence="5">Fibronectin type-III domain-containing protein</fullName>
    </recommendedName>
</protein>
<keyword evidence="4" id="KW-1185">Reference proteome</keyword>
<dbReference type="EMBL" id="JBCAWK010000008">
    <property type="protein sequence ID" value="KAK8850483.1"/>
    <property type="molecule type" value="Genomic_DNA"/>
</dbReference>
<dbReference type="KEGG" id="kne:92181659"/>
<feature type="compositionally biased region" description="Polar residues" evidence="1">
    <location>
        <begin position="380"/>
        <end position="406"/>
    </location>
</feature>
<keyword evidence="2" id="KW-0472">Membrane</keyword>
<feature type="region of interest" description="Disordered" evidence="1">
    <location>
        <begin position="274"/>
        <end position="301"/>
    </location>
</feature>
<dbReference type="Proteomes" id="UP001388673">
    <property type="component" value="Unassembled WGS sequence"/>
</dbReference>
<feature type="region of interest" description="Disordered" evidence="1">
    <location>
        <begin position="496"/>
        <end position="634"/>
    </location>
</feature>
<evidence type="ECO:0000313" key="4">
    <source>
        <dbReference type="Proteomes" id="UP001388673"/>
    </source>
</evidence>
<gene>
    <name evidence="3" type="ORF">IAR55_004401</name>
</gene>
<feature type="compositionally biased region" description="Polar residues" evidence="1">
    <location>
        <begin position="596"/>
        <end position="634"/>
    </location>
</feature>
<dbReference type="AlphaFoldDB" id="A0AAW0YND3"/>
<evidence type="ECO:0000256" key="1">
    <source>
        <dbReference type="SAM" id="MobiDB-lite"/>
    </source>
</evidence>
<comment type="caution">
    <text evidence="3">The sequence shown here is derived from an EMBL/GenBank/DDBJ whole genome shotgun (WGS) entry which is preliminary data.</text>
</comment>
<keyword evidence="2" id="KW-1133">Transmembrane helix</keyword>
<feature type="compositionally biased region" description="Low complexity" evidence="1">
    <location>
        <begin position="145"/>
        <end position="168"/>
    </location>
</feature>
<evidence type="ECO:0000313" key="3">
    <source>
        <dbReference type="EMBL" id="KAK8850483.1"/>
    </source>
</evidence>
<feature type="compositionally biased region" description="Low complexity" evidence="1">
    <location>
        <begin position="98"/>
        <end position="114"/>
    </location>
</feature>
<evidence type="ECO:0000256" key="2">
    <source>
        <dbReference type="SAM" id="Phobius"/>
    </source>
</evidence>
<dbReference type="GeneID" id="92181659"/>
<feature type="compositionally biased region" description="Low complexity" evidence="1">
    <location>
        <begin position="532"/>
        <end position="549"/>
    </location>
</feature>
<name>A0AAW0YND3_9TREE</name>
<feature type="compositionally biased region" description="Polar residues" evidence="1">
    <location>
        <begin position="122"/>
        <end position="139"/>
    </location>
</feature>
<reference evidence="3 4" key="1">
    <citation type="journal article" date="2024" name="bioRxiv">
        <title>Comparative genomics of Cryptococcus and Kwoniella reveals pathogenesis evolution and contrasting karyotype dynamics via intercentromeric recombination or chromosome fusion.</title>
        <authorList>
            <person name="Coelho M.A."/>
            <person name="David-Palma M."/>
            <person name="Shea T."/>
            <person name="Bowers K."/>
            <person name="McGinley-Smith S."/>
            <person name="Mohammad A.W."/>
            <person name="Gnirke A."/>
            <person name="Yurkov A.M."/>
            <person name="Nowrousian M."/>
            <person name="Sun S."/>
            <person name="Cuomo C.A."/>
            <person name="Heitman J."/>
        </authorList>
    </citation>
    <scope>NUCLEOTIDE SEQUENCE [LARGE SCALE GENOMIC DNA]</scope>
    <source>
        <strain evidence="3 4">CBS 13917</strain>
    </source>
</reference>
<feature type="compositionally biased region" description="Basic and acidic residues" evidence="1">
    <location>
        <begin position="274"/>
        <end position="286"/>
    </location>
</feature>
<dbReference type="RefSeq" id="XP_066801914.1">
    <property type="nucleotide sequence ID" value="XM_066947500.1"/>
</dbReference>
<proteinExistence type="predicted"/>
<feature type="region of interest" description="Disordered" evidence="1">
    <location>
        <begin position="98"/>
        <end position="211"/>
    </location>
</feature>
<feature type="compositionally biased region" description="Low complexity" evidence="1">
    <location>
        <begin position="187"/>
        <end position="205"/>
    </location>
</feature>
<sequence length="806" mass="85361">MCEQVPSTTIWGTTQVVFPTTTISTLTTLVPGEPLTFVITSIDANDGQASIGAVTTTPYETSIVTSRIGVMETMTSLVPQKTLYYPCPTTATFSSTASASASSEGSMSSDSPSTITMGQAGPTETMTTSSSGPAQQSTVRGGDLTGQSTGTLSKSSSSIFASSEPATSTPNGHPWSSIAPTPTSTEATHASSGATPASSSLSETSPHSESHKSATIAGGIIGAILGLILLVLLAIYGRRKSGGGLIRSSRRRSGKEGEDVAGDYWEARFRELEAETEGGGRAEKGDGFGGEVTGEGRAGEWDLSSSQKLHLTLNLESNTLPARPPSRLSTVSTFFSNALSPLPTRRSIRDSIGAGRTKVFGTAKGTGLNFSRPLRRIPLTPSQSGLMSMSASPSTIGSVDDTGSTQRESKASIGPRSPRRTSTGSKSNKRISPFILPSMREERERTVPAESDESPIVPRKGEETRVERNGMEWMRSFHPRADGEEQVNADWIFPDGVHPGPGTQSSTMFTGSVPSVSGGLRPPRRPPRARVVDAPLATLRRSPSSASDVSSRHDLHLQPGDGLTGVRGPDATSLRGDETTNESVRTRSRAGRKSSRSLYSPTLKPTTLSSPQMDATSSNRALTPSQTLNRGSNSMRRTLESKGIRVPELNLSREALTPSLWLDDDLLARFEGERGGGTTGLVSQFSTTTSENYLANATVEGDEAFAGLVDDEVKMNFPRNDQQDGPSPPSQHLREARAESINSAELIDRPPSTDGSICSSAEEVEMTEIRNVDRSAVTPQLPMMTLGSSRLSEWGIGDNMNPTGEQ</sequence>
<keyword evidence="2" id="KW-0812">Transmembrane</keyword>
<organism evidence="3 4">
    <name type="scientific">Kwoniella newhampshirensis</name>
    <dbReference type="NCBI Taxonomy" id="1651941"/>
    <lineage>
        <taxon>Eukaryota</taxon>
        <taxon>Fungi</taxon>
        <taxon>Dikarya</taxon>
        <taxon>Basidiomycota</taxon>
        <taxon>Agaricomycotina</taxon>
        <taxon>Tremellomycetes</taxon>
        <taxon>Tremellales</taxon>
        <taxon>Cryptococcaceae</taxon>
        <taxon>Kwoniella</taxon>
    </lineage>
</organism>